<comment type="function">
    <text evidence="10">Part of the energy-coupling factor (ECF) transporter complex CbiMNOQ involved in cobalt import.</text>
</comment>
<evidence type="ECO:0000256" key="6">
    <source>
        <dbReference type="ARBA" id="ARBA00022989"/>
    </source>
</evidence>
<feature type="region of interest" description="Disordered" evidence="11">
    <location>
        <begin position="116"/>
        <end position="142"/>
    </location>
</feature>
<comment type="subunit">
    <text evidence="10">Forms an energy-coupling factor (ECF) transporter complex composed of an ATP-binding protein (A component, CbiO), a transmembrane protein (T component, CbiQ) and 2 possible substrate-capture proteins (S components, CbiM and CbiN) of unknown stoichimetry.</text>
</comment>
<evidence type="ECO:0000313" key="12">
    <source>
        <dbReference type="EMBL" id="RNL87306.1"/>
    </source>
</evidence>
<accession>A0A3N0EHE4</accession>
<keyword evidence="8 10" id="KW-0472">Membrane</keyword>
<dbReference type="GO" id="GO:0005886">
    <property type="term" value="C:plasma membrane"/>
    <property type="evidence" value="ECO:0007669"/>
    <property type="project" value="UniProtKB-SubCell"/>
</dbReference>
<gene>
    <name evidence="10" type="primary">cbiN</name>
    <name evidence="12" type="ORF">EFW17_00170</name>
</gene>
<dbReference type="AlphaFoldDB" id="A0A3N0EHE4"/>
<reference evidence="12 13" key="1">
    <citation type="submission" date="2018-11" db="EMBL/GenBank/DDBJ databases">
        <title>The genome draft of YIM 96095.</title>
        <authorList>
            <person name="Tang S.-K."/>
            <person name="Chunyu W.-X."/>
            <person name="Feng Y.-Z."/>
        </authorList>
    </citation>
    <scope>NUCLEOTIDE SEQUENCE [LARGE SCALE GENOMIC DNA]</scope>
    <source>
        <strain evidence="12 13">YIM 96095</strain>
    </source>
</reference>
<keyword evidence="4 10" id="KW-0169">Cobalamin biosynthesis</keyword>
<dbReference type="NCBIfam" id="NF002780">
    <property type="entry name" value="PRK02898.1"/>
    <property type="match status" value="1"/>
</dbReference>
<evidence type="ECO:0000256" key="3">
    <source>
        <dbReference type="ARBA" id="ARBA00022475"/>
    </source>
</evidence>
<keyword evidence="7 10" id="KW-0406">Ion transport</keyword>
<evidence type="ECO:0000256" key="10">
    <source>
        <dbReference type="HAMAP-Rule" id="MF_00330"/>
    </source>
</evidence>
<dbReference type="OrthoDB" id="1551318at2"/>
<proteinExistence type="inferred from homology"/>
<comment type="subcellular location">
    <subcellularLocation>
        <location evidence="10">Cell membrane</location>
        <topology evidence="10">Multi-pass membrane protein</topology>
    </subcellularLocation>
</comment>
<evidence type="ECO:0000256" key="11">
    <source>
        <dbReference type="SAM" id="MobiDB-lite"/>
    </source>
</evidence>
<comment type="caution">
    <text evidence="12">The sequence shown here is derived from an EMBL/GenBank/DDBJ whole genome shotgun (WGS) entry which is preliminary data.</text>
</comment>
<dbReference type="InterPro" id="IPR003705">
    <property type="entry name" value="CbiN"/>
</dbReference>
<dbReference type="HAMAP" id="MF_00330">
    <property type="entry name" value="CbiN"/>
    <property type="match status" value="1"/>
</dbReference>
<organism evidence="12 13">
    <name type="scientific">Halostreptopolyspora alba</name>
    <dbReference type="NCBI Taxonomy" id="2487137"/>
    <lineage>
        <taxon>Bacteria</taxon>
        <taxon>Bacillati</taxon>
        <taxon>Actinomycetota</taxon>
        <taxon>Actinomycetes</taxon>
        <taxon>Streptosporangiales</taxon>
        <taxon>Nocardiopsidaceae</taxon>
        <taxon>Halostreptopolyspora</taxon>
    </lineage>
</organism>
<dbReference type="UniPathway" id="UPA00148"/>
<sequence length="142" mass="14629">MTKTRPSGPGEQAAPTPRAWVTWVIIAAIAAIAVVPLATGAADHLDEPFEGADARGEEAVQEVAPDYEPWFDPLYEAPSGEIESGLFALQAAIGAGVIGYVLGVVRTRNRLNREAAQAGASTGATHEHPDGDGTGGANAAER</sequence>
<name>A0A3N0EHE4_9ACTN</name>
<evidence type="ECO:0000256" key="5">
    <source>
        <dbReference type="ARBA" id="ARBA00022692"/>
    </source>
</evidence>
<dbReference type="PANTHER" id="PTHR38662">
    <property type="entry name" value="COBALT TRANSPORT PROTEIN CBIN"/>
    <property type="match status" value="1"/>
</dbReference>
<dbReference type="Pfam" id="PF02553">
    <property type="entry name" value="CbiN"/>
    <property type="match status" value="1"/>
</dbReference>
<evidence type="ECO:0000256" key="4">
    <source>
        <dbReference type="ARBA" id="ARBA00022573"/>
    </source>
</evidence>
<feature type="transmembrane region" description="Helical" evidence="10">
    <location>
        <begin position="20"/>
        <end position="39"/>
    </location>
</feature>
<dbReference type="GO" id="GO:0009236">
    <property type="term" value="P:cobalamin biosynthetic process"/>
    <property type="evidence" value="ECO:0007669"/>
    <property type="project" value="UniProtKB-UniRule"/>
</dbReference>
<keyword evidence="3 10" id="KW-1003">Cell membrane</keyword>
<evidence type="ECO:0000256" key="7">
    <source>
        <dbReference type="ARBA" id="ARBA00023065"/>
    </source>
</evidence>
<comment type="pathway">
    <text evidence="10">Cofactor biosynthesis; adenosylcobalamin biosynthesis.</text>
</comment>
<protein>
    <recommendedName>
        <fullName evidence="10">Cobalt transport protein CbiN</fullName>
    </recommendedName>
    <alternativeName>
        <fullName evidence="10">Energy-coupling factor transporter probable substrate-capture protein CbiN</fullName>
        <shortName evidence="10">ECF transporter S component CbiN</shortName>
    </alternativeName>
</protein>
<keyword evidence="2 10" id="KW-0813">Transport</keyword>
<evidence type="ECO:0000256" key="9">
    <source>
        <dbReference type="ARBA" id="ARBA00023285"/>
    </source>
</evidence>
<evidence type="ECO:0000256" key="2">
    <source>
        <dbReference type="ARBA" id="ARBA00022448"/>
    </source>
</evidence>
<comment type="similarity">
    <text evidence="10">Belongs to the CbiN family.</text>
</comment>
<dbReference type="NCBIfam" id="TIGR01165">
    <property type="entry name" value="cbiN"/>
    <property type="match status" value="1"/>
</dbReference>
<evidence type="ECO:0000256" key="1">
    <source>
        <dbReference type="ARBA" id="ARBA00022426"/>
    </source>
</evidence>
<dbReference type="Proteomes" id="UP000269198">
    <property type="component" value="Unassembled WGS sequence"/>
</dbReference>
<keyword evidence="6 10" id="KW-1133">Transmembrane helix</keyword>
<keyword evidence="5 10" id="KW-0812">Transmembrane</keyword>
<evidence type="ECO:0000256" key="8">
    <source>
        <dbReference type="ARBA" id="ARBA00023136"/>
    </source>
</evidence>
<dbReference type="PANTHER" id="PTHR38662:SF1">
    <property type="entry name" value="COBALT TRANSPORT PROTEIN CBIN"/>
    <property type="match status" value="1"/>
</dbReference>
<evidence type="ECO:0000313" key="13">
    <source>
        <dbReference type="Proteomes" id="UP000269198"/>
    </source>
</evidence>
<keyword evidence="9 10" id="KW-0170">Cobalt</keyword>
<dbReference type="RefSeq" id="WP_123199169.1">
    <property type="nucleotide sequence ID" value="NZ_RJMB01000001.1"/>
</dbReference>
<dbReference type="GO" id="GO:0015087">
    <property type="term" value="F:cobalt ion transmembrane transporter activity"/>
    <property type="evidence" value="ECO:0007669"/>
    <property type="project" value="UniProtKB-UniRule"/>
</dbReference>
<keyword evidence="1 10" id="KW-0171">Cobalt transport</keyword>
<keyword evidence="13" id="KW-1185">Reference proteome</keyword>
<dbReference type="EMBL" id="RJMB01000001">
    <property type="protein sequence ID" value="RNL87306.1"/>
    <property type="molecule type" value="Genomic_DNA"/>
</dbReference>
<feature type="transmembrane region" description="Helical" evidence="10">
    <location>
        <begin position="85"/>
        <end position="105"/>
    </location>
</feature>